<feature type="non-terminal residue" evidence="1">
    <location>
        <position position="1"/>
    </location>
</feature>
<reference evidence="1 2" key="1">
    <citation type="journal article" date="2023" name="Arcadia Sci">
        <title>De novo assembly of a long-read Amblyomma americanum tick genome.</title>
        <authorList>
            <person name="Chou S."/>
            <person name="Poskanzer K.E."/>
            <person name="Rollins M."/>
            <person name="Thuy-Boun P.S."/>
        </authorList>
    </citation>
    <scope>NUCLEOTIDE SEQUENCE [LARGE SCALE GENOMIC DNA]</scope>
    <source>
        <strain evidence="1">F_SG_1</strain>
        <tissue evidence="1">Salivary glands</tissue>
    </source>
</reference>
<keyword evidence="2" id="KW-1185">Reference proteome</keyword>
<dbReference type="AlphaFoldDB" id="A0AAQ4D858"/>
<name>A0AAQ4D858_AMBAM</name>
<protein>
    <submittedName>
        <fullName evidence="1">Uncharacterized protein</fullName>
    </submittedName>
</protein>
<comment type="caution">
    <text evidence="1">The sequence shown here is derived from an EMBL/GenBank/DDBJ whole genome shotgun (WGS) entry which is preliminary data.</text>
</comment>
<dbReference type="EMBL" id="JARKHS020033878">
    <property type="protein sequence ID" value="KAK8758648.1"/>
    <property type="molecule type" value="Genomic_DNA"/>
</dbReference>
<gene>
    <name evidence="1" type="ORF">V5799_003720</name>
</gene>
<accession>A0AAQ4D858</accession>
<evidence type="ECO:0000313" key="1">
    <source>
        <dbReference type="EMBL" id="KAK8758648.1"/>
    </source>
</evidence>
<evidence type="ECO:0000313" key="2">
    <source>
        <dbReference type="Proteomes" id="UP001321473"/>
    </source>
</evidence>
<organism evidence="1 2">
    <name type="scientific">Amblyomma americanum</name>
    <name type="common">Lone star tick</name>
    <dbReference type="NCBI Taxonomy" id="6943"/>
    <lineage>
        <taxon>Eukaryota</taxon>
        <taxon>Metazoa</taxon>
        <taxon>Ecdysozoa</taxon>
        <taxon>Arthropoda</taxon>
        <taxon>Chelicerata</taxon>
        <taxon>Arachnida</taxon>
        <taxon>Acari</taxon>
        <taxon>Parasitiformes</taxon>
        <taxon>Ixodida</taxon>
        <taxon>Ixodoidea</taxon>
        <taxon>Ixodidae</taxon>
        <taxon>Amblyomminae</taxon>
        <taxon>Amblyomma</taxon>
    </lineage>
</organism>
<proteinExistence type="predicted"/>
<sequence>SFLFSQRCQGWQEDIHITCREHAFIPWLWYQGSTQPYTSQSLGRRGLLYRHPRPVWPSVQGLDHQWHLSLHLAFVDLQGQAIAVRLRLSRPFALVADVVVIELVPLQDMNVSAKSMQAGILVNGAVL</sequence>
<dbReference type="Proteomes" id="UP001321473">
    <property type="component" value="Unassembled WGS sequence"/>
</dbReference>